<evidence type="ECO:0000256" key="1">
    <source>
        <dbReference type="ARBA" id="ARBA00023242"/>
    </source>
</evidence>
<dbReference type="PROSITE" id="PS00463">
    <property type="entry name" value="ZN2_CY6_FUNGAL_1"/>
    <property type="match status" value="1"/>
</dbReference>
<evidence type="ECO:0000313" key="4">
    <source>
        <dbReference type="EMBL" id="KAG7666323.1"/>
    </source>
</evidence>
<feature type="region of interest" description="Disordered" evidence="2">
    <location>
        <begin position="24"/>
        <end position="43"/>
    </location>
</feature>
<dbReference type="GO" id="GO:0008270">
    <property type="term" value="F:zinc ion binding"/>
    <property type="evidence" value="ECO:0007669"/>
    <property type="project" value="InterPro"/>
</dbReference>
<dbReference type="PANTHER" id="PTHR37534">
    <property type="entry name" value="TRANSCRIPTIONAL ACTIVATOR PROTEIN UGA3"/>
    <property type="match status" value="1"/>
</dbReference>
<dbReference type="GeneID" id="73466944"/>
<protein>
    <recommendedName>
        <fullName evidence="3">Zn(2)-C6 fungal-type domain-containing protein</fullName>
    </recommendedName>
</protein>
<feature type="domain" description="Zn(2)-C6 fungal-type" evidence="3">
    <location>
        <begin position="52"/>
        <end position="84"/>
    </location>
</feature>
<gene>
    <name evidence="4" type="ORF">J8A68_000143</name>
</gene>
<evidence type="ECO:0000259" key="3">
    <source>
        <dbReference type="PROSITE" id="PS50048"/>
    </source>
</evidence>
<comment type="caution">
    <text evidence="4">The sequence shown here is derived from an EMBL/GenBank/DDBJ whole genome shotgun (WGS) entry which is preliminary data.</text>
</comment>
<accession>A0A8J5QUI9</accession>
<dbReference type="Proteomes" id="UP000694255">
    <property type="component" value="Unassembled WGS sequence"/>
</dbReference>
<dbReference type="EMBL" id="JAGSYN010000018">
    <property type="protein sequence ID" value="KAG7666323.1"/>
    <property type="molecule type" value="Genomic_DNA"/>
</dbReference>
<keyword evidence="5" id="KW-1185">Reference proteome</keyword>
<proteinExistence type="predicted"/>
<sequence length="248" mass="27764">MEKCNYRSYQQVLNITVKPKTVKATTQPVNSTKKVAKPKRDENQIKRRTKTGCLTCRKRKKKCDEDKVNGKCQACTRNFLECCWPEQTIPTIITSKAPPIKELKSGSKSPILKSTKCDIKSLLATPIMTEPQVKSEPAVKHEPIPYPSPIQSPVFSEVKCEHYNHDVNYIALPPLFNVNYKLQSKDSNVRGIKTECIKEEKPKIMVAAASDVADSKEIVAPTTAIVAASTKFIITSFNVNKDLCQIPN</sequence>
<reference evidence="4 5" key="1">
    <citation type="journal article" date="2021" name="DNA Res.">
        <title>Genome analysis of Candida subhashii reveals its hybrid nature and dual mitochondrial genome conformations.</title>
        <authorList>
            <person name="Mixao V."/>
            <person name="Hegedusova E."/>
            <person name="Saus E."/>
            <person name="Pryszcz L.P."/>
            <person name="Cillingova A."/>
            <person name="Nosek J."/>
            <person name="Gabaldon T."/>
        </authorList>
    </citation>
    <scope>NUCLEOTIDE SEQUENCE [LARGE SCALE GENOMIC DNA]</scope>
    <source>
        <strain evidence="4 5">CBS 10753</strain>
    </source>
</reference>
<dbReference type="AlphaFoldDB" id="A0A8J5QUI9"/>
<organism evidence="4 5">
    <name type="scientific">[Candida] subhashii</name>
    <dbReference type="NCBI Taxonomy" id="561895"/>
    <lineage>
        <taxon>Eukaryota</taxon>
        <taxon>Fungi</taxon>
        <taxon>Dikarya</taxon>
        <taxon>Ascomycota</taxon>
        <taxon>Saccharomycotina</taxon>
        <taxon>Pichiomycetes</taxon>
        <taxon>Debaryomycetaceae</taxon>
        <taxon>Spathaspora</taxon>
    </lineage>
</organism>
<evidence type="ECO:0000256" key="2">
    <source>
        <dbReference type="SAM" id="MobiDB-lite"/>
    </source>
</evidence>
<dbReference type="CDD" id="cd00067">
    <property type="entry name" value="GAL4"/>
    <property type="match status" value="1"/>
</dbReference>
<dbReference type="InterPro" id="IPR001138">
    <property type="entry name" value="Zn2Cys6_DnaBD"/>
</dbReference>
<dbReference type="Pfam" id="PF00172">
    <property type="entry name" value="Zn_clus"/>
    <property type="match status" value="1"/>
</dbReference>
<keyword evidence="1" id="KW-0539">Nucleus</keyword>
<dbReference type="GO" id="GO:0000981">
    <property type="term" value="F:DNA-binding transcription factor activity, RNA polymerase II-specific"/>
    <property type="evidence" value="ECO:0007669"/>
    <property type="project" value="InterPro"/>
</dbReference>
<evidence type="ECO:0000313" key="5">
    <source>
        <dbReference type="Proteomes" id="UP000694255"/>
    </source>
</evidence>
<dbReference type="PANTHER" id="PTHR37534:SF46">
    <property type="entry name" value="ZN(II)2CYS6 TRANSCRIPTION FACTOR (EUROFUNG)"/>
    <property type="match status" value="1"/>
</dbReference>
<dbReference type="SMART" id="SM00066">
    <property type="entry name" value="GAL4"/>
    <property type="match status" value="1"/>
</dbReference>
<dbReference type="OrthoDB" id="3598904at2759"/>
<name>A0A8J5QUI9_9ASCO</name>
<dbReference type="RefSeq" id="XP_049266551.1">
    <property type="nucleotide sequence ID" value="XM_049405024.1"/>
</dbReference>
<feature type="compositionally biased region" description="Polar residues" evidence="2">
    <location>
        <begin position="24"/>
        <end position="33"/>
    </location>
</feature>
<dbReference type="PROSITE" id="PS50048">
    <property type="entry name" value="ZN2_CY6_FUNGAL_2"/>
    <property type="match status" value="1"/>
</dbReference>